<dbReference type="PANTHER" id="PTHR43179:SF7">
    <property type="entry name" value="RHAMNOSYLTRANSFERASE WBBL"/>
    <property type="match status" value="1"/>
</dbReference>
<feature type="domain" description="Bulb-type lectin" evidence="2">
    <location>
        <begin position="645"/>
        <end position="754"/>
    </location>
</feature>
<dbReference type="SUPFAM" id="SSF51110">
    <property type="entry name" value="alpha-D-mannose-specific plant lectins"/>
    <property type="match status" value="1"/>
</dbReference>
<evidence type="ECO:0000256" key="1">
    <source>
        <dbReference type="SAM" id="MobiDB-lite"/>
    </source>
</evidence>
<evidence type="ECO:0000313" key="3">
    <source>
        <dbReference type="EMBL" id="CAB4820539.1"/>
    </source>
</evidence>
<name>A0A6J6ZG66_9ZZZZ</name>
<dbReference type="CDD" id="cd04186">
    <property type="entry name" value="GT_2_like_c"/>
    <property type="match status" value="1"/>
</dbReference>
<proteinExistence type="predicted"/>
<dbReference type="InterPro" id="IPR029044">
    <property type="entry name" value="Nucleotide-diphossugar_trans"/>
</dbReference>
<dbReference type="InterPro" id="IPR001173">
    <property type="entry name" value="Glyco_trans_2-like"/>
</dbReference>
<dbReference type="GO" id="GO:0016757">
    <property type="term" value="F:glycosyltransferase activity"/>
    <property type="evidence" value="ECO:0007669"/>
    <property type="project" value="UniProtKB-KW"/>
</dbReference>
<dbReference type="EMBL" id="CAFBLT010000001">
    <property type="protein sequence ID" value="CAB4859162.1"/>
    <property type="molecule type" value="Genomic_DNA"/>
</dbReference>
<dbReference type="SUPFAM" id="SSF53448">
    <property type="entry name" value="Nucleotide-diphospho-sugar transferases"/>
    <property type="match status" value="2"/>
</dbReference>
<dbReference type="PANTHER" id="PTHR43179">
    <property type="entry name" value="RHAMNOSYLTRANSFERASE WBBL"/>
    <property type="match status" value="1"/>
</dbReference>
<reference evidence="3" key="1">
    <citation type="submission" date="2020-05" db="EMBL/GenBank/DDBJ databases">
        <authorList>
            <person name="Chiriac C."/>
            <person name="Salcher M."/>
            <person name="Ghai R."/>
            <person name="Kavagutti S V."/>
        </authorList>
    </citation>
    <scope>NUCLEOTIDE SEQUENCE</scope>
</reference>
<protein>
    <submittedName>
        <fullName evidence="3">Unannotated protein</fullName>
    </submittedName>
</protein>
<dbReference type="AlphaFoldDB" id="A0A6J6ZG66"/>
<organism evidence="3">
    <name type="scientific">freshwater metagenome</name>
    <dbReference type="NCBI Taxonomy" id="449393"/>
    <lineage>
        <taxon>unclassified sequences</taxon>
        <taxon>metagenomes</taxon>
        <taxon>ecological metagenomes</taxon>
    </lineage>
</organism>
<dbReference type="InterPro" id="IPR036426">
    <property type="entry name" value="Bulb-type_lectin_dom_sf"/>
</dbReference>
<feature type="region of interest" description="Disordered" evidence="1">
    <location>
        <begin position="1"/>
        <end position="46"/>
    </location>
</feature>
<dbReference type="PROSITE" id="PS50927">
    <property type="entry name" value="BULB_LECTIN"/>
    <property type="match status" value="1"/>
</dbReference>
<dbReference type="EMBL" id="CAFABE010000010">
    <property type="protein sequence ID" value="CAB4820539.1"/>
    <property type="molecule type" value="Genomic_DNA"/>
</dbReference>
<gene>
    <name evidence="3" type="ORF">UFOPK3164_00384</name>
    <name evidence="4" type="ORF">UFOPK3427_00073</name>
</gene>
<dbReference type="CDD" id="cd04184">
    <property type="entry name" value="GT2_RfbC_Mx_like"/>
    <property type="match status" value="1"/>
</dbReference>
<sequence length="758" mass="85469">MVSSENLKEQNREDVEQYARASDGDKSSRHVNAAEPTKRDGESAGFSRLGRIVTAVVTRAAWRTERKPSEGEDVKDPHFEDWMKLGEPRAIAETLESLKSVSIRPLISIVMPVFNTNPKHLECAVGSVKNQIYTNWELCIADDASTDPQTIALLREIEASDERIRVAWREENGHISEASNSAIEIAGGDFVGFLDHDDELSTHALGSVVLWLSEHPEAELLYSDEDKIDRHGHRFEPFFKGDFDPLLLLSKNYINHFTVIRRSVLLESQGFREGYEGAQDWDLFLRITEAIGPDKIEHIPMDLYHWRVSENSTSSFLGAKEYARSAGARAVGDHLHRTSRDAAVETHPVHGYHRIHWKLPNPFPRVDVIIPTRDGATFEHCMRTLLDVTDYPAMRIVVVDNGSEDPEFLKSLAIFEELSQVSVIRDDRPFNYSALNNLAVSQSSAELICLLNDDIEIISSDWLSEMVSQIIQPGVGAVGAKLHYPDGTIQHAGVVLGIGGLADHVFKNVDSTNTSYFDYLNCARSISCVTAACMVVRRELWDILGGLDEEHLAVAFNDVDLCIRIRATGWRIVWTPHAQLIHHESVSRGYDTSPENAERFQKEVLYMRKTWRNVLRVDPYYNPNLSIEATDYRSAKTVRQQKEDYLELHRGERLFAGEHIVSRSGNFQALMQDDGGFQILNTQTSEIIWKIDTAPFGDHLAFQFDGNIVVYSAVMEALWSSNIFFQDPDKLVLADTGAIHALNTSGDICWRSGAEVRH</sequence>
<dbReference type="Gene3D" id="3.90.550.10">
    <property type="entry name" value="Spore Coat Polysaccharide Biosynthesis Protein SpsA, Chain A"/>
    <property type="match status" value="2"/>
</dbReference>
<dbReference type="InterPro" id="IPR001480">
    <property type="entry name" value="Bulb-type_lectin_dom"/>
</dbReference>
<dbReference type="Pfam" id="PF00535">
    <property type="entry name" value="Glycos_transf_2"/>
    <property type="match status" value="2"/>
</dbReference>
<feature type="compositionally biased region" description="Basic and acidic residues" evidence="1">
    <location>
        <begin position="1"/>
        <end position="28"/>
    </location>
</feature>
<evidence type="ECO:0000313" key="4">
    <source>
        <dbReference type="EMBL" id="CAB4859162.1"/>
    </source>
</evidence>
<evidence type="ECO:0000259" key="2">
    <source>
        <dbReference type="PROSITE" id="PS50927"/>
    </source>
</evidence>
<dbReference type="Gene3D" id="2.90.10.10">
    <property type="entry name" value="Bulb-type lectin domain"/>
    <property type="match status" value="1"/>
</dbReference>
<accession>A0A6J6ZG66</accession>